<dbReference type="GO" id="GO:0000155">
    <property type="term" value="F:phosphorelay sensor kinase activity"/>
    <property type="evidence" value="ECO:0007669"/>
    <property type="project" value="InterPro"/>
</dbReference>
<dbReference type="Proteomes" id="UP000234752">
    <property type="component" value="Chromosome eg_1"/>
</dbReference>
<gene>
    <name evidence="9" type="ORF">C0V82_10480</name>
</gene>
<name>A0A2K9NC15_9PROT</name>
<dbReference type="InterPro" id="IPR003594">
    <property type="entry name" value="HATPase_dom"/>
</dbReference>
<dbReference type="SUPFAM" id="SSF55874">
    <property type="entry name" value="ATPase domain of HSP90 chaperone/DNA topoisomerase II/histidine kinase"/>
    <property type="match status" value="1"/>
</dbReference>
<evidence type="ECO:0000256" key="1">
    <source>
        <dbReference type="ARBA" id="ARBA00000085"/>
    </source>
</evidence>
<evidence type="ECO:0000256" key="6">
    <source>
        <dbReference type="SAM" id="MobiDB-lite"/>
    </source>
</evidence>
<dbReference type="NCBIfam" id="TIGR00229">
    <property type="entry name" value="sensory_box"/>
    <property type="match status" value="2"/>
</dbReference>
<dbReference type="Gene3D" id="1.10.287.130">
    <property type="match status" value="1"/>
</dbReference>
<dbReference type="PROSITE" id="PS50109">
    <property type="entry name" value="HIS_KIN"/>
    <property type="match status" value="1"/>
</dbReference>
<dbReference type="InterPro" id="IPR013656">
    <property type="entry name" value="PAS_4"/>
</dbReference>
<dbReference type="EMBL" id="CP025611">
    <property type="protein sequence ID" value="AUN30617.1"/>
    <property type="molecule type" value="Genomic_DNA"/>
</dbReference>
<feature type="chain" id="PRO_5014966478" description="histidine kinase" evidence="7">
    <location>
        <begin position="25"/>
        <end position="554"/>
    </location>
</feature>
<evidence type="ECO:0000256" key="3">
    <source>
        <dbReference type="ARBA" id="ARBA00022553"/>
    </source>
</evidence>
<comment type="catalytic activity">
    <reaction evidence="1">
        <text>ATP + protein L-histidine = ADP + protein N-phospho-L-histidine.</text>
        <dbReference type="EC" id="2.7.13.3"/>
    </reaction>
</comment>
<dbReference type="CDD" id="cd16922">
    <property type="entry name" value="HATPase_EvgS-ArcB-TorS-like"/>
    <property type="match status" value="1"/>
</dbReference>
<dbReference type="SUPFAM" id="SSF55785">
    <property type="entry name" value="PYP-like sensor domain (PAS domain)"/>
    <property type="match status" value="2"/>
</dbReference>
<dbReference type="SMART" id="SM00091">
    <property type="entry name" value="PAS"/>
    <property type="match status" value="2"/>
</dbReference>
<dbReference type="SUPFAM" id="SSF47384">
    <property type="entry name" value="Homodimeric domain of signal transducing histidine kinase"/>
    <property type="match status" value="1"/>
</dbReference>
<feature type="domain" description="Histidine kinase" evidence="8">
    <location>
        <begin position="305"/>
        <end position="528"/>
    </location>
</feature>
<keyword evidence="7" id="KW-0732">Signal</keyword>
<evidence type="ECO:0000313" key="10">
    <source>
        <dbReference type="Proteomes" id="UP000234752"/>
    </source>
</evidence>
<evidence type="ECO:0000256" key="2">
    <source>
        <dbReference type="ARBA" id="ARBA00012438"/>
    </source>
</evidence>
<evidence type="ECO:0000256" key="7">
    <source>
        <dbReference type="SAM" id="SignalP"/>
    </source>
</evidence>
<evidence type="ECO:0000256" key="4">
    <source>
        <dbReference type="ARBA" id="ARBA00022679"/>
    </source>
</evidence>
<dbReference type="CDD" id="cd00082">
    <property type="entry name" value="HisKA"/>
    <property type="match status" value="1"/>
</dbReference>
<dbReference type="InterPro" id="IPR003661">
    <property type="entry name" value="HisK_dim/P_dom"/>
</dbReference>
<dbReference type="Gene3D" id="3.30.565.10">
    <property type="entry name" value="Histidine kinase-like ATPase, C-terminal domain"/>
    <property type="match status" value="1"/>
</dbReference>
<dbReference type="PRINTS" id="PR00344">
    <property type="entry name" value="BCTRLSENSOR"/>
</dbReference>
<dbReference type="SMART" id="SM00387">
    <property type="entry name" value="HATPase_c"/>
    <property type="match status" value="1"/>
</dbReference>
<dbReference type="Pfam" id="PF08448">
    <property type="entry name" value="PAS_4"/>
    <property type="match status" value="1"/>
</dbReference>
<proteinExistence type="predicted"/>
<reference evidence="9 10" key="1">
    <citation type="submission" date="2017-12" db="EMBL/GenBank/DDBJ databases">
        <title>Genomes of bacteria within cyanobacterial aggregates.</title>
        <authorList>
            <person name="Cai H."/>
        </authorList>
    </citation>
    <scope>NUCLEOTIDE SEQUENCE [LARGE SCALE GENOMIC DNA]</scope>
    <source>
        <strain evidence="9 10">TH16</strain>
    </source>
</reference>
<dbReference type="InterPro" id="IPR036890">
    <property type="entry name" value="HATPase_C_sf"/>
</dbReference>
<dbReference type="SMART" id="SM00388">
    <property type="entry name" value="HisKA"/>
    <property type="match status" value="1"/>
</dbReference>
<dbReference type="CDD" id="cd00130">
    <property type="entry name" value="PAS"/>
    <property type="match status" value="2"/>
</dbReference>
<keyword evidence="3" id="KW-0597">Phosphoprotein</keyword>
<dbReference type="PANTHER" id="PTHR43047">
    <property type="entry name" value="TWO-COMPONENT HISTIDINE PROTEIN KINASE"/>
    <property type="match status" value="1"/>
</dbReference>
<keyword evidence="5" id="KW-0418">Kinase</keyword>
<dbReference type="InterPro" id="IPR036097">
    <property type="entry name" value="HisK_dim/P_sf"/>
</dbReference>
<dbReference type="Pfam" id="PF02518">
    <property type="entry name" value="HATPase_c"/>
    <property type="match status" value="1"/>
</dbReference>
<dbReference type="InterPro" id="IPR000014">
    <property type="entry name" value="PAS"/>
</dbReference>
<feature type="signal peptide" evidence="7">
    <location>
        <begin position="1"/>
        <end position="24"/>
    </location>
</feature>
<dbReference type="KEGG" id="ncb:C0V82_10480"/>
<dbReference type="AlphaFoldDB" id="A0A2K9NC15"/>
<evidence type="ECO:0000256" key="5">
    <source>
        <dbReference type="ARBA" id="ARBA00022777"/>
    </source>
</evidence>
<dbReference type="Pfam" id="PF00512">
    <property type="entry name" value="HisKA"/>
    <property type="match status" value="1"/>
</dbReference>
<evidence type="ECO:0000313" key="9">
    <source>
        <dbReference type="EMBL" id="AUN30617.1"/>
    </source>
</evidence>
<protein>
    <recommendedName>
        <fullName evidence="2">histidine kinase</fullName>
        <ecNumber evidence="2">2.7.13.3</ecNumber>
    </recommendedName>
</protein>
<dbReference type="Gene3D" id="3.30.450.20">
    <property type="entry name" value="PAS domain"/>
    <property type="match status" value="2"/>
</dbReference>
<evidence type="ECO:0000259" key="8">
    <source>
        <dbReference type="PROSITE" id="PS50109"/>
    </source>
</evidence>
<feature type="region of interest" description="Disordered" evidence="6">
    <location>
        <begin position="531"/>
        <end position="554"/>
    </location>
</feature>
<keyword evidence="4" id="KW-0808">Transferase</keyword>
<dbReference type="InterPro" id="IPR004358">
    <property type="entry name" value="Sig_transdc_His_kin-like_C"/>
</dbReference>
<dbReference type="EC" id="2.7.13.3" evidence="2"/>
<organism evidence="9 10">
    <name type="scientific">Niveispirillum cyanobacteriorum</name>
    <dbReference type="NCBI Taxonomy" id="1612173"/>
    <lineage>
        <taxon>Bacteria</taxon>
        <taxon>Pseudomonadati</taxon>
        <taxon>Pseudomonadota</taxon>
        <taxon>Alphaproteobacteria</taxon>
        <taxon>Rhodospirillales</taxon>
        <taxon>Azospirillaceae</taxon>
        <taxon>Niveispirillum</taxon>
    </lineage>
</organism>
<sequence length="554" mass="59710">MPRRRWTRSGIVWGCLMVALDSTALDLPALGAAGADRLFLSYFNSTSQVLVLLDADGTVRAANRAALRVGDLTAEQVLGLALWDTPWWRGSPGVRERLISAVQAAGRGATIRFDAATGPETGAPLVFDLSVTPIDPGADGAIRLMVEARDVTEARDIEQAMRANEQRLRDMVEGSVQGIVVHSGGRILFCNTAYAQMLGYPSVLDVLSMELDRIIPEAGREQANRAWSILLAGGKLPIIRSTPNICCDGSLIHVDVLARRIVWDGQYAIQATVVDVTAQAKAAAAEAARLAAEAASRTKSAFIATMSHELRTPLNAILGFAGMIASGDRDGVPPDPRHAEYAGDIMVAANHLLAVINDMLHLSKIEAGRLTLEPCWIPLEGELRQIQRIARGLSRDKNLSIEVELPPGEPLLLLADERALRQLLLNIVGNAVKFTPHGGDIRLVAELDRHDGRLVLSVTDTGMGIPEGDLERIWRPFEQVGRVQDHQNGTGLGLSIARALAELHGAVVSVESKLGHGTAFRFRFPVDHVARGSAPRPAPSNDEMDESVAVRVSR</sequence>
<dbReference type="InterPro" id="IPR005467">
    <property type="entry name" value="His_kinase_dom"/>
</dbReference>
<accession>A0A2K9NC15</accession>
<dbReference type="Pfam" id="PF13188">
    <property type="entry name" value="PAS_8"/>
    <property type="match status" value="1"/>
</dbReference>
<dbReference type="InterPro" id="IPR035965">
    <property type="entry name" value="PAS-like_dom_sf"/>
</dbReference>
<keyword evidence="10" id="KW-1185">Reference proteome</keyword>